<reference evidence="8 9" key="1">
    <citation type="submission" date="2015-06" db="EMBL/GenBank/DDBJ databases">
        <title>Draft genome assembly of filamentous brackish cyanobacterium Limnoraphis robusta strain CS-951.</title>
        <authorList>
            <person name="Willis A."/>
            <person name="Parks M."/>
            <person name="Burford M.A."/>
        </authorList>
    </citation>
    <scope>NUCLEOTIDE SEQUENCE [LARGE SCALE GENOMIC DNA]</scope>
    <source>
        <strain evidence="8 9">CS-951</strain>
    </source>
</reference>
<proteinExistence type="inferred from homology"/>
<keyword evidence="2 8" id="KW-0378">Hydrolase</keyword>
<dbReference type="InterPro" id="IPR014756">
    <property type="entry name" value="Ig_E-set"/>
</dbReference>
<dbReference type="RefSeq" id="WP_046277077.1">
    <property type="nucleotide sequence ID" value="NZ_LATL02000303.1"/>
</dbReference>
<feature type="domain" description="Cellulase Ig-like" evidence="7">
    <location>
        <begin position="16"/>
        <end position="102"/>
    </location>
</feature>
<accession>A0A0F5YKQ3</accession>
<dbReference type="Pfam" id="PF00759">
    <property type="entry name" value="Glyco_hydro_9"/>
    <property type="match status" value="1"/>
</dbReference>
<dbReference type="AlphaFoldDB" id="A0A0F5YKQ3"/>
<evidence type="ECO:0000256" key="4">
    <source>
        <dbReference type="ARBA" id="ARBA00023295"/>
    </source>
</evidence>
<sequence>MVKISGVQLKATSLNPIKVDQFGYRPQDHKVAVIVNPQLGFNQQDSFEPGQTYEVREVKTDKTVYSGSVEPWAEGKTDPQSGDQAWWFDFSEVQNQGDYYIYDPKNKERSFPFEIDDNVYRKVLVTATRMFFYQRSGFAKRPPFADPKWQDEAAFLGSGQDSSARYVYDQENPNLEKDMRGGWFDAGDTNKYVTFANSSVHQLLTAYSQNPSIWTDDFNIPESKNGIPDLIDEIKFELDWLKRMQDNDGGVFIKIGNIDHNAAEKPSLDRRPRYYGPKCSSATIATASMFAHAAFVLQEFSPLKSYANDLNQRAIKAWNWYENNPKKTDCDSQTIKSGDADRTEEEQIATGVVAAIYLFALDSEQKYTDYIKQHLNSTRPFSDDTWSRYRPQEGDSLLFYTQLPKADKELKTQILARFQKMVETNSSNAYGFQDHLDPYRAYMPDSQYHWGSNSVKANYGNTNYDVIFFNLDPAHQERYKIRALDHLHYFHGVNPLGIVYLTNMYDNGAEYSANEMYHEWLGKGIYKNALTSKFGPAPGYLTGGANKDYTGSIKKVKTQPPMKAYVDTSDSYPVNSWEITEPAIYYQSSYLKIISNFVSI</sequence>
<evidence type="ECO:0000256" key="2">
    <source>
        <dbReference type="ARBA" id="ARBA00022801"/>
    </source>
</evidence>
<dbReference type="InterPro" id="IPR004197">
    <property type="entry name" value="Cellulase_Ig-like"/>
</dbReference>
<protein>
    <submittedName>
        <fullName evidence="8">Glycoside hydrolase family 9</fullName>
    </submittedName>
</protein>
<dbReference type="InterPro" id="IPR013783">
    <property type="entry name" value="Ig-like_fold"/>
</dbReference>
<name>A0A0F5YKQ3_9CYAN</name>
<keyword evidence="4" id="KW-0326">Glycosidase</keyword>
<dbReference type="OrthoDB" id="9758662at2"/>
<dbReference type="Pfam" id="PF02927">
    <property type="entry name" value="CelD_N"/>
    <property type="match status" value="1"/>
</dbReference>
<evidence type="ECO:0000256" key="1">
    <source>
        <dbReference type="ARBA" id="ARBA00007072"/>
    </source>
</evidence>
<dbReference type="InterPro" id="IPR001701">
    <property type="entry name" value="Glyco_hydro_9"/>
</dbReference>
<comment type="caution">
    <text evidence="8">The sequence shown here is derived from an EMBL/GenBank/DDBJ whole genome shotgun (WGS) entry which is preliminary data.</text>
</comment>
<dbReference type="PATRIC" id="fig|1637645.4.peg.5955"/>
<dbReference type="Gene3D" id="1.50.10.10">
    <property type="match status" value="1"/>
</dbReference>
<evidence type="ECO:0000259" key="7">
    <source>
        <dbReference type="Pfam" id="PF02927"/>
    </source>
</evidence>
<dbReference type="Gene3D" id="2.60.40.10">
    <property type="entry name" value="Immunoglobulins"/>
    <property type="match status" value="1"/>
</dbReference>
<evidence type="ECO:0000256" key="5">
    <source>
        <dbReference type="ARBA" id="ARBA00023326"/>
    </source>
</evidence>
<comment type="similarity">
    <text evidence="1">Belongs to the glycosyl hydrolase 9 (cellulase E) family.</text>
</comment>
<feature type="domain" description="Glycoside hydrolase family 9" evidence="6">
    <location>
        <begin position="120"/>
        <end position="590"/>
    </location>
</feature>
<evidence type="ECO:0000313" key="8">
    <source>
        <dbReference type="EMBL" id="KKD39471.1"/>
    </source>
</evidence>
<dbReference type="EMBL" id="LATL02000303">
    <property type="protein sequence ID" value="KKD39471.1"/>
    <property type="molecule type" value="Genomic_DNA"/>
</dbReference>
<gene>
    <name evidence="8" type="ORF">WN50_03295</name>
</gene>
<dbReference type="Proteomes" id="UP000033607">
    <property type="component" value="Unassembled WGS sequence"/>
</dbReference>
<keyword evidence="3" id="KW-0119">Carbohydrate metabolism</keyword>
<dbReference type="GO" id="GO:0008810">
    <property type="term" value="F:cellulase activity"/>
    <property type="evidence" value="ECO:0007669"/>
    <property type="project" value="InterPro"/>
</dbReference>
<dbReference type="CDD" id="cd02850">
    <property type="entry name" value="E_set_Cellulase_N"/>
    <property type="match status" value="1"/>
</dbReference>
<organism evidence="8 9">
    <name type="scientific">Limnoraphis robusta CS-951</name>
    <dbReference type="NCBI Taxonomy" id="1637645"/>
    <lineage>
        <taxon>Bacteria</taxon>
        <taxon>Bacillati</taxon>
        <taxon>Cyanobacteriota</taxon>
        <taxon>Cyanophyceae</taxon>
        <taxon>Oscillatoriophycideae</taxon>
        <taxon>Oscillatoriales</taxon>
        <taxon>Sirenicapillariaceae</taxon>
        <taxon>Limnoraphis</taxon>
    </lineage>
</organism>
<evidence type="ECO:0000259" key="6">
    <source>
        <dbReference type="Pfam" id="PF00759"/>
    </source>
</evidence>
<dbReference type="InterPro" id="IPR012341">
    <property type="entry name" value="6hp_glycosidase-like_sf"/>
</dbReference>
<dbReference type="GO" id="GO:0000272">
    <property type="term" value="P:polysaccharide catabolic process"/>
    <property type="evidence" value="ECO:0007669"/>
    <property type="project" value="UniProtKB-KW"/>
</dbReference>
<dbReference type="SUPFAM" id="SSF81296">
    <property type="entry name" value="E set domains"/>
    <property type="match status" value="1"/>
</dbReference>
<evidence type="ECO:0000256" key="3">
    <source>
        <dbReference type="ARBA" id="ARBA00023277"/>
    </source>
</evidence>
<keyword evidence="5" id="KW-0624">Polysaccharide degradation</keyword>
<dbReference type="PANTHER" id="PTHR22298">
    <property type="entry name" value="ENDO-1,4-BETA-GLUCANASE"/>
    <property type="match status" value="1"/>
</dbReference>
<dbReference type="InterPro" id="IPR008928">
    <property type="entry name" value="6-hairpin_glycosidase_sf"/>
</dbReference>
<dbReference type="SUPFAM" id="SSF48208">
    <property type="entry name" value="Six-hairpin glycosidases"/>
    <property type="match status" value="1"/>
</dbReference>
<evidence type="ECO:0000313" key="9">
    <source>
        <dbReference type="Proteomes" id="UP000033607"/>
    </source>
</evidence>